<evidence type="ECO:0000313" key="3">
    <source>
        <dbReference type="EMBL" id="SPQ01602.1"/>
    </source>
</evidence>
<dbReference type="GO" id="GO:0016853">
    <property type="term" value="F:isomerase activity"/>
    <property type="evidence" value="ECO:0007669"/>
    <property type="project" value="UniProtKB-KW"/>
</dbReference>
<dbReference type="InterPro" id="IPR036249">
    <property type="entry name" value="Thioredoxin-like_sf"/>
</dbReference>
<comment type="similarity">
    <text evidence="1">Belongs to the thioredoxin family. DsbA subfamily.</text>
</comment>
<dbReference type="EMBL" id="OUUY01000110">
    <property type="protein sequence ID" value="SPQ01602.1"/>
    <property type="molecule type" value="Genomic_DNA"/>
</dbReference>
<dbReference type="SUPFAM" id="SSF52833">
    <property type="entry name" value="Thioredoxin-like"/>
    <property type="match status" value="1"/>
</dbReference>
<gene>
    <name evidence="3" type="ORF">NBG4_610011</name>
</gene>
<proteinExistence type="inferred from homology"/>
<reference evidence="4" key="1">
    <citation type="submission" date="2018-03" db="EMBL/GenBank/DDBJ databases">
        <authorList>
            <person name="Zecchin S."/>
        </authorList>
    </citation>
    <scope>NUCLEOTIDE SEQUENCE [LARGE SCALE GENOMIC DNA]</scope>
</reference>
<dbReference type="Gene3D" id="3.40.30.10">
    <property type="entry name" value="Glutaredoxin"/>
    <property type="match status" value="1"/>
</dbReference>
<keyword evidence="3" id="KW-0413">Isomerase</keyword>
<organism evidence="3 4">
    <name type="scientific">Candidatus Sulfobium mesophilum</name>
    <dbReference type="NCBI Taxonomy" id="2016548"/>
    <lineage>
        <taxon>Bacteria</taxon>
        <taxon>Pseudomonadati</taxon>
        <taxon>Nitrospirota</taxon>
        <taxon>Nitrospiria</taxon>
        <taxon>Nitrospirales</taxon>
        <taxon>Nitrospiraceae</taxon>
        <taxon>Candidatus Sulfobium</taxon>
    </lineage>
</organism>
<evidence type="ECO:0000259" key="2">
    <source>
        <dbReference type="PROSITE" id="PS51352"/>
    </source>
</evidence>
<dbReference type="PANTHER" id="PTHR13887:SF55">
    <property type="entry name" value="SLR0313 PROTEIN"/>
    <property type="match status" value="1"/>
</dbReference>
<evidence type="ECO:0000313" key="4">
    <source>
        <dbReference type="Proteomes" id="UP000245125"/>
    </source>
</evidence>
<feature type="domain" description="Thioredoxin" evidence="2">
    <location>
        <begin position="1"/>
        <end position="177"/>
    </location>
</feature>
<keyword evidence="4" id="KW-1185">Reference proteome</keyword>
<sequence>MYKSPTLTQPVSAGDHVEGPADAALTLVEYGDYQCPYCGAAYPVVKRSQKTLGKKLRFVFRNFPLTQEHRYALIAAEAAEAAAVQGKFWEMHDLLFEQQNLLKPEILHLWAKRIGLNVEQFEKDIKQGVVEKLIQEDRQSGIRSGVNGTPTFFINGTRYDGSSDYHSLLTALESELARRSIDRSPEVQ</sequence>
<dbReference type="AlphaFoldDB" id="A0A2U3QJM5"/>
<dbReference type="InterPro" id="IPR012336">
    <property type="entry name" value="Thioredoxin-like_fold"/>
</dbReference>
<dbReference type="PROSITE" id="PS51352">
    <property type="entry name" value="THIOREDOXIN_2"/>
    <property type="match status" value="1"/>
</dbReference>
<protein>
    <submittedName>
        <fullName evidence="3">Protein-disulfide isomerase</fullName>
    </submittedName>
</protein>
<dbReference type="OrthoDB" id="9784686at2"/>
<name>A0A2U3QJM5_9BACT</name>
<dbReference type="PANTHER" id="PTHR13887">
    <property type="entry name" value="GLUTATHIONE S-TRANSFERASE KAPPA"/>
    <property type="match status" value="1"/>
</dbReference>
<dbReference type="InterPro" id="IPR013766">
    <property type="entry name" value="Thioredoxin_domain"/>
</dbReference>
<accession>A0A2U3QJM5</accession>
<dbReference type="Proteomes" id="UP000245125">
    <property type="component" value="Unassembled WGS sequence"/>
</dbReference>
<dbReference type="Pfam" id="PF13462">
    <property type="entry name" value="Thioredoxin_4"/>
    <property type="match status" value="1"/>
</dbReference>
<evidence type="ECO:0000256" key="1">
    <source>
        <dbReference type="ARBA" id="ARBA00005791"/>
    </source>
</evidence>